<feature type="domain" description="Agenet" evidence="1">
    <location>
        <begin position="66"/>
        <end position="122"/>
    </location>
</feature>
<proteinExistence type="predicted"/>
<keyword evidence="3" id="KW-1185">Reference proteome</keyword>
<evidence type="ECO:0000313" key="3">
    <source>
        <dbReference type="Proteomes" id="UP000290289"/>
    </source>
</evidence>
<dbReference type="InterPro" id="IPR008395">
    <property type="entry name" value="Agenet-like_dom"/>
</dbReference>
<dbReference type="PANTHER" id="PTHR31917:SF80">
    <property type="entry name" value="AGENET DOMAIN-CONTAINING PROTEIN-RELATED"/>
    <property type="match status" value="1"/>
</dbReference>
<accession>A0A498JI06</accession>
<dbReference type="Proteomes" id="UP000290289">
    <property type="component" value="Chromosome 7"/>
</dbReference>
<gene>
    <name evidence="2" type="ORF">DVH24_025032</name>
</gene>
<dbReference type="PANTHER" id="PTHR31917">
    <property type="entry name" value="AGENET DOMAIN-CONTAINING PROTEIN-RELATED"/>
    <property type="match status" value="1"/>
</dbReference>
<reference evidence="2 3" key="1">
    <citation type="submission" date="2018-10" db="EMBL/GenBank/DDBJ databases">
        <title>A high-quality apple genome assembly.</title>
        <authorList>
            <person name="Hu J."/>
        </authorList>
    </citation>
    <scope>NUCLEOTIDE SEQUENCE [LARGE SCALE GENOMIC DNA]</scope>
    <source>
        <strain evidence="3">cv. HFTH1</strain>
        <tissue evidence="2">Young leaf</tissue>
    </source>
</reference>
<dbReference type="AlphaFoldDB" id="A0A498JI06"/>
<dbReference type="STRING" id="3750.A0A498JI06"/>
<sequence length="164" mass="19386">MVNQMVSLTQLNDVLDAKEPNTPMKEVPIEGTPVETIRTDDNKKFLMEVVDAKQIRPYPPNLVLAESFSVTQEVDVFYNGCWWEGVIRNVLHGQRYKVYIKGTNDELLFQHSDLRPRQDWIDGTWFIASQAPKVYAVKYHYKSKYMQAPKIYVYKYIYIYFYLV</sequence>
<dbReference type="InterPro" id="IPR014002">
    <property type="entry name" value="Agenet_dom_plant"/>
</dbReference>
<comment type="caution">
    <text evidence="2">The sequence shown here is derived from an EMBL/GenBank/DDBJ whole genome shotgun (WGS) entry which is preliminary data.</text>
</comment>
<dbReference type="Pfam" id="PF05641">
    <property type="entry name" value="Agenet"/>
    <property type="match status" value="1"/>
</dbReference>
<dbReference type="EMBL" id="RDQH01000333">
    <property type="protein sequence ID" value="RXH95348.1"/>
    <property type="molecule type" value="Genomic_DNA"/>
</dbReference>
<name>A0A498JI06_MALDO</name>
<dbReference type="SMART" id="SM00743">
    <property type="entry name" value="Agenet"/>
    <property type="match status" value="1"/>
</dbReference>
<evidence type="ECO:0000313" key="2">
    <source>
        <dbReference type="EMBL" id="RXH95348.1"/>
    </source>
</evidence>
<organism evidence="2 3">
    <name type="scientific">Malus domestica</name>
    <name type="common">Apple</name>
    <name type="synonym">Pyrus malus</name>
    <dbReference type="NCBI Taxonomy" id="3750"/>
    <lineage>
        <taxon>Eukaryota</taxon>
        <taxon>Viridiplantae</taxon>
        <taxon>Streptophyta</taxon>
        <taxon>Embryophyta</taxon>
        <taxon>Tracheophyta</taxon>
        <taxon>Spermatophyta</taxon>
        <taxon>Magnoliopsida</taxon>
        <taxon>eudicotyledons</taxon>
        <taxon>Gunneridae</taxon>
        <taxon>Pentapetalae</taxon>
        <taxon>rosids</taxon>
        <taxon>fabids</taxon>
        <taxon>Rosales</taxon>
        <taxon>Rosaceae</taxon>
        <taxon>Amygdaloideae</taxon>
        <taxon>Maleae</taxon>
        <taxon>Malus</taxon>
    </lineage>
</organism>
<protein>
    <recommendedName>
        <fullName evidence="1">Agenet domain-containing protein</fullName>
    </recommendedName>
</protein>
<evidence type="ECO:0000259" key="1">
    <source>
        <dbReference type="SMART" id="SM00743"/>
    </source>
</evidence>
<dbReference type="CDD" id="cd20406">
    <property type="entry name" value="Tudor_Agenet_AtDUF_rpt2_4"/>
    <property type="match status" value="1"/>
</dbReference>